<dbReference type="Pfam" id="PF01368">
    <property type="entry name" value="DHH"/>
    <property type="match status" value="1"/>
</dbReference>
<dbReference type="InterPro" id="IPR001667">
    <property type="entry name" value="DDH_dom"/>
</dbReference>
<dbReference type="EMBL" id="CP103423">
    <property type="protein sequence ID" value="UWD34191.1"/>
    <property type="molecule type" value="Genomic_DNA"/>
</dbReference>
<feature type="domain" description="DDH" evidence="1">
    <location>
        <begin position="18"/>
        <end position="162"/>
    </location>
</feature>
<organism evidence="3 4">
    <name type="scientific">Mesomycoplasma molare</name>
    <dbReference type="NCBI Taxonomy" id="171288"/>
    <lineage>
        <taxon>Bacteria</taxon>
        <taxon>Bacillati</taxon>
        <taxon>Mycoplasmatota</taxon>
        <taxon>Mycoplasmoidales</taxon>
        <taxon>Metamycoplasmataceae</taxon>
        <taxon>Mesomycoplasma</taxon>
    </lineage>
</organism>
<gene>
    <name evidence="3" type="ORF">NX772_03855</name>
</gene>
<dbReference type="PANTHER" id="PTHR47618">
    <property type="entry name" value="BIFUNCTIONAL OLIGORIBONUCLEASE AND PAP PHOSPHATASE NRNA"/>
    <property type="match status" value="1"/>
</dbReference>
<evidence type="ECO:0000259" key="1">
    <source>
        <dbReference type="Pfam" id="PF01368"/>
    </source>
</evidence>
<dbReference type="InterPro" id="IPR003156">
    <property type="entry name" value="DHHA1_dom"/>
</dbReference>
<reference evidence="3" key="1">
    <citation type="submission" date="2022-08" db="EMBL/GenBank/DDBJ databases">
        <title>Complete genome sequence of Mycoplasma molare type strain H 542.</title>
        <authorList>
            <person name="Spergser J."/>
        </authorList>
    </citation>
    <scope>NUCLEOTIDE SEQUENCE</scope>
    <source>
        <strain evidence="3">H 542</strain>
    </source>
</reference>
<sequence length="327" mass="37764">MKKGTYKIILEAIKQHDNIFIFHHIRPDGDCLGSQFGLKELIQENFPDKKVFCIGDSKGILSFLEFNHFNEEQLKDKDFNNSLGIVVDASSSDRLEKKEIILSNKITHMARIDHHPNGADIEYKYNWIDSSYSAAAEMVAYFAMKAKLKISEKAAQYIYTGIYTDSGRFYYSNTSKRTFLVTHNLINKSNLDIHFIHSSLSGRTIKEIKFQGLVLSEFKSQDKVIWFHVTKKIQEKLNLEYEEANQVNILSNIEDNRIWIFFIDQPDGTVRVRLRSNGPKVNTIARQYNGGGHDNASGAIIKRKNKIQEIIEKSIELVKEYESNENR</sequence>
<dbReference type="Proteomes" id="UP001058364">
    <property type="component" value="Chromosome"/>
</dbReference>
<evidence type="ECO:0000259" key="2">
    <source>
        <dbReference type="Pfam" id="PF02272"/>
    </source>
</evidence>
<dbReference type="SUPFAM" id="SSF64182">
    <property type="entry name" value="DHH phosphoesterases"/>
    <property type="match status" value="1"/>
</dbReference>
<dbReference type="PANTHER" id="PTHR47618:SF1">
    <property type="entry name" value="BIFUNCTIONAL OLIGORIBONUCLEASE AND PAP PHOSPHATASE NRNA"/>
    <property type="match status" value="1"/>
</dbReference>
<dbReference type="InterPro" id="IPR051319">
    <property type="entry name" value="Oligoribo/pAp-PDE_c-di-AMP_PDE"/>
</dbReference>
<evidence type="ECO:0000313" key="3">
    <source>
        <dbReference type="EMBL" id="UWD34191.1"/>
    </source>
</evidence>
<keyword evidence="4" id="KW-1185">Reference proteome</keyword>
<name>A0ABY5TXE3_9BACT</name>
<proteinExistence type="predicted"/>
<dbReference type="Gene3D" id="3.10.310.30">
    <property type="match status" value="1"/>
</dbReference>
<evidence type="ECO:0000313" key="4">
    <source>
        <dbReference type="Proteomes" id="UP001058364"/>
    </source>
</evidence>
<protein>
    <submittedName>
        <fullName evidence="3">Bifunctional oligoribonuclease/PAP phosphatase NrnA</fullName>
    </submittedName>
</protein>
<feature type="domain" description="DHHA1" evidence="2">
    <location>
        <begin position="243"/>
        <end position="320"/>
    </location>
</feature>
<dbReference type="Pfam" id="PF02272">
    <property type="entry name" value="DHHA1"/>
    <property type="match status" value="1"/>
</dbReference>
<accession>A0ABY5TXE3</accession>
<dbReference type="RefSeq" id="WP_027123613.1">
    <property type="nucleotide sequence ID" value="NZ_CP103423.1"/>
</dbReference>
<dbReference type="InterPro" id="IPR038763">
    <property type="entry name" value="DHH_sf"/>
</dbReference>
<dbReference type="Gene3D" id="3.90.1640.10">
    <property type="entry name" value="inorganic pyrophosphatase (n-terminal core)"/>
    <property type="match status" value="1"/>
</dbReference>